<dbReference type="EMBL" id="WBWX01000002">
    <property type="protein sequence ID" value="KAB2801486.1"/>
    <property type="molecule type" value="Genomic_DNA"/>
</dbReference>
<accession>A0A011UMZ4</accession>
<dbReference type="Proteomes" id="UP000642265">
    <property type="component" value="Unassembled WGS sequence"/>
</dbReference>
<gene>
    <name evidence="1" type="ORF">F9L04_00745</name>
    <name evidence="2" type="ORF">F9L06_07310</name>
    <name evidence="3" type="ORF">IH622_19920</name>
</gene>
<dbReference type="Proteomes" id="UP000481876">
    <property type="component" value="Unassembled WGS sequence"/>
</dbReference>
<dbReference type="RefSeq" id="WP_010657878.1">
    <property type="nucleotide sequence ID" value="NZ_CP008820.1"/>
</dbReference>
<proteinExistence type="predicted"/>
<evidence type="ECO:0000313" key="1">
    <source>
        <dbReference type="EMBL" id="KAB2773398.1"/>
    </source>
</evidence>
<name>A0A011UMZ4_BRUAN</name>
<evidence type="ECO:0000313" key="5">
    <source>
        <dbReference type="Proteomes" id="UP000481876"/>
    </source>
</evidence>
<evidence type="ECO:0000313" key="4">
    <source>
        <dbReference type="Proteomes" id="UP000441102"/>
    </source>
</evidence>
<dbReference type="EMBL" id="JACZKO010000050">
    <property type="protein sequence ID" value="MBE0563066.1"/>
    <property type="molecule type" value="Genomic_DNA"/>
</dbReference>
<evidence type="ECO:0008006" key="6">
    <source>
        <dbReference type="Google" id="ProtNLM"/>
    </source>
</evidence>
<dbReference type="EMBL" id="WBWS01000001">
    <property type="protein sequence ID" value="KAB2773398.1"/>
    <property type="molecule type" value="Genomic_DNA"/>
</dbReference>
<reference evidence="3" key="3">
    <citation type="submission" date="2020-10" db="EMBL/GenBank/DDBJ databases">
        <title>Enrichment of novel Verrucomicrobia, Bacteroidetes and Krumholzibacteria in an oxygen-limited, methane- and iron-fed bioreactor inoculated with Bothnian Sea sediments.</title>
        <authorList>
            <person name="Martins P.D."/>
            <person name="de Jong A."/>
            <person name="Lenstra W.K."/>
            <person name="van Helmond N.A.G.M."/>
            <person name="Slomp C.P."/>
            <person name="Jetten M.S.M."/>
            <person name="Welte C.U."/>
            <person name="Rasigraf O."/>
        </authorList>
    </citation>
    <scope>NUCLEOTIDE SEQUENCE</scope>
    <source>
        <strain evidence="3">MAG47</strain>
    </source>
</reference>
<protein>
    <recommendedName>
        <fullName evidence="6">CopG family transcriptional regulator</fullName>
    </recommendedName>
</protein>
<dbReference type="AlphaFoldDB" id="A0A011UMZ4"/>
<organism evidence="1 5">
    <name type="scientific">Brucella anthropi</name>
    <name type="common">Ochrobactrum anthropi</name>
    <dbReference type="NCBI Taxonomy" id="529"/>
    <lineage>
        <taxon>Bacteria</taxon>
        <taxon>Pseudomonadati</taxon>
        <taxon>Pseudomonadota</taxon>
        <taxon>Alphaproteobacteria</taxon>
        <taxon>Hyphomicrobiales</taxon>
        <taxon>Brucellaceae</taxon>
        <taxon>Brucella/Ochrobactrum group</taxon>
        <taxon>Brucella</taxon>
    </lineage>
</organism>
<dbReference type="GeneID" id="61316292"/>
<evidence type="ECO:0000313" key="3">
    <source>
        <dbReference type="EMBL" id="MBE0563066.1"/>
    </source>
</evidence>
<sequence>MSIYLPDDVHDALERFIAEKHPGLNQTEAMTLILRKWLVREGYLSAEPEHGTPPDELNATNDD</sequence>
<dbReference type="Proteomes" id="UP000441102">
    <property type="component" value="Unassembled WGS sequence"/>
</dbReference>
<reference evidence="3" key="2">
    <citation type="submission" date="2020-09" db="EMBL/GenBank/DDBJ databases">
        <authorList>
            <person name="Dalcin Martins P."/>
        </authorList>
    </citation>
    <scope>NUCLEOTIDE SEQUENCE</scope>
    <source>
        <strain evidence="3">MAG47</strain>
    </source>
</reference>
<dbReference type="KEGG" id="oah:DR92_173"/>
<reference evidence="4 5" key="1">
    <citation type="submission" date="2019-09" db="EMBL/GenBank/DDBJ databases">
        <title>Taxonomic organization of the family Brucellaceae based on a phylogenomic approach.</title>
        <authorList>
            <person name="Leclercq S."/>
            <person name="Cloeckaert A."/>
            <person name="Zygmunt M.S."/>
        </authorList>
    </citation>
    <scope>NUCLEOTIDE SEQUENCE [LARGE SCALE GENOMIC DNA]</scope>
    <source>
        <strain evidence="2 4">CCUG 34461</strain>
        <strain evidence="1 5">LMG 3313</strain>
    </source>
</reference>
<comment type="caution">
    <text evidence="1">The sequence shown here is derived from an EMBL/GenBank/DDBJ whole genome shotgun (WGS) entry which is preliminary data.</text>
</comment>
<evidence type="ECO:0000313" key="2">
    <source>
        <dbReference type="EMBL" id="KAB2801486.1"/>
    </source>
</evidence>